<proteinExistence type="predicted"/>
<sequence length="147" mass="17274">MTPILVAITTFLSMVNELHAFVPRNNVQSIGTTCIIHRMAKNDKASVQEARQLLEEGYKKQIFGRKPLKLDYRTSRRWIQKNWAPKSKEEFYDLVANGNLRTPYISKQPEQYYGDRGEWISWDHYLLVTDEEDDENGIVEHQVTKWG</sequence>
<evidence type="ECO:0000313" key="2">
    <source>
        <dbReference type="EMBL" id="KAL3765859.1"/>
    </source>
</evidence>
<feature type="chain" id="PRO_5044780140" evidence="1">
    <location>
        <begin position="21"/>
        <end position="147"/>
    </location>
</feature>
<gene>
    <name evidence="2" type="ORF">ACHAWO_006404</name>
</gene>
<evidence type="ECO:0000313" key="3">
    <source>
        <dbReference type="Proteomes" id="UP001530400"/>
    </source>
</evidence>
<dbReference type="AlphaFoldDB" id="A0ABD3MPD3"/>
<protein>
    <submittedName>
        <fullName evidence="2">Uncharacterized protein</fullName>
    </submittedName>
</protein>
<feature type="signal peptide" evidence="1">
    <location>
        <begin position="1"/>
        <end position="20"/>
    </location>
</feature>
<name>A0ABD3MPD3_9STRA</name>
<accession>A0ABD3MPD3</accession>
<keyword evidence="1" id="KW-0732">Signal</keyword>
<comment type="caution">
    <text evidence="2">The sequence shown here is derived from an EMBL/GenBank/DDBJ whole genome shotgun (WGS) entry which is preliminary data.</text>
</comment>
<dbReference type="EMBL" id="JALLPJ020001395">
    <property type="protein sequence ID" value="KAL3765859.1"/>
    <property type="molecule type" value="Genomic_DNA"/>
</dbReference>
<organism evidence="2 3">
    <name type="scientific">Cyclotella atomus</name>
    <dbReference type="NCBI Taxonomy" id="382360"/>
    <lineage>
        <taxon>Eukaryota</taxon>
        <taxon>Sar</taxon>
        <taxon>Stramenopiles</taxon>
        <taxon>Ochrophyta</taxon>
        <taxon>Bacillariophyta</taxon>
        <taxon>Coscinodiscophyceae</taxon>
        <taxon>Thalassiosirophycidae</taxon>
        <taxon>Stephanodiscales</taxon>
        <taxon>Stephanodiscaceae</taxon>
        <taxon>Cyclotella</taxon>
    </lineage>
</organism>
<keyword evidence="3" id="KW-1185">Reference proteome</keyword>
<dbReference type="Proteomes" id="UP001530400">
    <property type="component" value="Unassembled WGS sequence"/>
</dbReference>
<reference evidence="2 3" key="1">
    <citation type="submission" date="2024-10" db="EMBL/GenBank/DDBJ databases">
        <title>Updated reference genomes for cyclostephanoid diatoms.</title>
        <authorList>
            <person name="Roberts W.R."/>
            <person name="Alverson A.J."/>
        </authorList>
    </citation>
    <scope>NUCLEOTIDE SEQUENCE [LARGE SCALE GENOMIC DNA]</scope>
    <source>
        <strain evidence="2 3">AJA010-31</strain>
    </source>
</reference>
<evidence type="ECO:0000256" key="1">
    <source>
        <dbReference type="SAM" id="SignalP"/>
    </source>
</evidence>